<dbReference type="GO" id="GO:0006538">
    <property type="term" value="P:L-glutamate catabolic process"/>
    <property type="evidence" value="ECO:0007669"/>
    <property type="project" value="TreeGrafter"/>
</dbReference>
<evidence type="ECO:0000256" key="8">
    <source>
        <dbReference type="RuleBase" id="RU000382"/>
    </source>
</evidence>
<dbReference type="GO" id="GO:0030170">
    <property type="term" value="F:pyridoxal phosphate binding"/>
    <property type="evidence" value="ECO:0007669"/>
    <property type="project" value="InterPro"/>
</dbReference>
<dbReference type="NCBIfam" id="TIGR01788">
    <property type="entry name" value="Glu-decarb-GAD"/>
    <property type="match status" value="1"/>
</dbReference>
<evidence type="ECO:0000256" key="1">
    <source>
        <dbReference type="ARBA" id="ARBA00001933"/>
    </source>
</evidence>
<name>A0A9Q8ZBX2_CURCL</name>
<evidence type="ECO:0000313" key="10">
    <source>
        <dbReference type="EMBL" id="USP79395.1"/>
    </source>
</evidence>
<dbReference type="OrthoDB" id="5152799at2759"/>
<evidence type="ECO:0000256" key="9">
    <source>
        <dbReference type="RuleBase" id="RU361171"/>
    </source>
</evidence>
<dbReference type="GO" id="GO:0004351">
    <property type="term" value="F:glutamate decarboxylase activity"/>
    <property type="evidence" value="ECO:0007669"/>
    <property type="project" value="UniProtKB-EC"/>
</dbReference>
<comment type="similarity">
    <text evidence="2 8">Belongs to the group II decarboxylase family.</text>
</comment>
<reference evidence="10" key="1">
    <citation type="submission" date="2021-12" db="EMBL/GenBank/DDBJ databases">
        <title>Curvularia clavata genome.</title>
        <authorList>
            <person name="Cao Y."/>
        </authorList>
    </citation>
    <scope>NUCLEOTIDE SEQUENCE</scope>
    <source>
        <strain evidence="10">Yc1106</strain>
    </source>
</reference>
<comment type="catalytic activity">
    <reaction evidence="6 9">
        <text>L-glutamate + H(+) = 4-aminobutanoate + CO2</text>
        <dbReference type="Rhea" id="RHEA:17785"/>
        <dbReference type="ChEBI" id="CHEBI:15378"/>
        <dbReference type="ChEBI" id="CHEBI:16526"/>
        <dbReference type="ChEBI" id="CHEBI:29985"/>
        <dbReference type="ChEBI" id="CHEBI:59888"/>
        <dbReference type="EC" id="4.1.1.15"/>
    </reaction>
</comment>
<keyword evidence="4 7" id="KW-0663">Pyridoxal phosphate</keyword>
<dbReference type="Proteomes" id="UP001056012">
    <property type="component" value="Chromosome 5"/>
</dbReference>
<gene>
    <name evidence="10" type="ORF">yc1106_06669</name>
</gene>
<evidence type="ECO:0000256" key="7">
    <source>
        <dbReference type="PIRSR" id="PIRSR602129-50"/>
    </source>
</evidence>
<evidence type="ECO:0000256" key="5">
    <source>
        <dbReference type="ARBA" id="ARBA00023239"/>
    </source>
</evidence>
<comment type="cofactor">
    <cofactor evidence="1 7 8">
        <name>pyridoxal 5'-phosphate</name>
        <dbReference type="ChEBI" id="CHEBI:597326"/>
    </cofactor>
</comment>
<evidence type="ECO:0000256" key="2">
    <source>
        <dbReference type="ARBA" id="ARBA00009533"/>
    </source>
</evidence>
<accession>A0A9Q8ZBX2</accession>
<dbReference type="Pfam" id="PF00282">
    <property type="entry name" value="Pyridoxal_deC"/>
    <property type="match status" value="1"/>
</dbReference>
<dbReference type="InterPro" id="IPR010107">
    <property type="entry name" value="Glutamate_decarboxylase"/>
</dbReference>
<dbReference type="InterPro" id="IPR015421">
    <property type="entry name" value="PyrdxlP-dep_Trfase_major"/>
</dbReference>
<dbReference type="InterPro" id="IPR015424">
    <property type="entry name" value="PyrdxlP-dep_Trfase"/>
</dbReference>
<proteinExistence type="inferred from homology"/>
<keyword evidence="9" id="KW-0210">Decarboxylase</keyword>
<evidence type="ECO:0000313" key="11">
    <source>
        <dbReference type="Proteomes" id="UP001056012"/>
    </source>
</evidence>
<evidence type="ECO:0000256" key="4">
    <source>
        <dbReference type="ARBA" id="ARBA00022898"/>
    </source>
</evidence>
<dbReference type="GO" id="GO:0005829">
    <property type="term" value="C:cytosol"/>
    <property type="evidence" value="ECO:0007669"/>
    <property type="project" value="TreeGrafter"/>
</dbReference>
<dbReference type="AlphaFoldDB" id="A0A9Q8ZBX2"/>
<keyword evidence="5 8" id="KW-0456">Lyase</keyword>
<dbReference type="PANTHER" id="PTHR43321:SF3">
    <property type="entry name" value="GLUTAMATE DECARBOXYLASE"/>
    <property type="match status" value="1"/>
</dbReference>
<dbReference type="Gene3D" id="3.40.640.10">
    <property type="entry name" value="Type I PLP-dependent aspartate aminotransferase-like (Major domain)"/>
    <property type="match status" value="1"/>
</dbReference>
<evidence type="ECO:0000256" key="3">
    <source>
        <dbReference type="ARBA" id="ARBA00012421"/>
    </source>
</evidence>
<dbReference type="InterPro" id="IPR002129">
    <property type="entry name" value="PyrdxlP-dep_de-COase"/>
</dbReference>
<feature type="modified residue" description="N6-(pyridoxal phosphate)lysine" evidence="7">
    <location>
        <position position="248"/>
    </location>
</feature>
<protein>
    <recommendedName>
        <fullName evidence="3 9">Glutamate decarboxylase</fullName>
        <ecNumber evidence="3 9">4.1.1.15</ecNumber>
    </recommendedName>
</protein>
<evidence type="ECO:0000256" key="6">
    <source>
        <dbReference type="ARBA" id="ARBA00048868"/>
    </source>
</evidence>
<keyword evidence="11" id="KW-1185">Reference proteome</keyword>
<dbReference type="PANTHER" id="PTHR43321">
    <property type="entry name" value="GLUTAMATE DECARBOXYLASE"/>
    <property type="match status" value="1"/>
</dbReference>
<dbReference type="VEuPathDB" id="FungiDB:yc1106_06669"/>
<dbReference type="EC" id="4.1.1.15" evidence="3 9"/>
<organism evidence="10 11">
    <name type="scientific">Curvularia clavata</name>
    <dbReference type="NCBI Taxonomy" id="95742"/>
    <lineage>
        <taxon>Eukaryota</taxon>
        <taxon>Fungi</taxon>
        <taxon>Dikarya</taxon>
        <taxon>Ascomycota</taxon>
        <taxon>Pezizomycotina</taxon>
        <taxon>Dothideomycetes</taxon>
        <taxon>Pleosporomycetidae</taxon>
        <taxon>Pleosporales</taxon>
        <taxon>Pleosporineae</taxon>
        <taxon>Pleosporaceae</taxon>
        <taxon>Curvularia</taxon>
    </lineage>
</organism>
<dbReference type="SUPFAM" id="SSF53383">
    <property type="entry name" value="PLP-dependent transferases"/>
    <property type="match status" value="1"/>
</dbReference>
<dbReference type="EMBL" id="CP089278">
    <property type="protein sequence ID" value="USP79395.1"/>
    <property type="molecule type" value="Genomic_DNA"/>
</dbReference>
<sequence length="432" mass="48449">MAMPMSGVPAEAARGIVNSFLDEDLDPKLNLATFSTTSFHDLPVELLCETLRKNMSNQHEYNGVTNIHRECAKILAALWNGGEDGERPVGNATTGSSEALMLGCLAMKKQWLRRKREEGANTSQPNIIFSSIAHVVCAKFSQYFDVEARILPVTQETGYVMNTRDAVAMADENTIGVVAVLGSTYTGHYEPVQQLSSALDELHSNKGLDIPIHVDAASGGLVAPFVQSHLTWDFKLKRVNSINTSSHKFGQVPTSLGWIVWRDKSYIPQEMIFDVEYLDQIYQSWTMSFSKPSFQVVLQYYNFVRNGFDGSAEIIRDCMTRARDLSITLEDSGRFKCITSIPRCEETKQITSGILTPDSFHIRQSVYRHTPDGFETNDQIQDYFPGLPVVAFNFSESFLYSNPRAQLYVISESLRNLGYSVPCRWIAAKICK</sequence>